<accession>A0A8T0XTH2</accession>
<reference evidence="2" key="1">
    <citation type="submission" date="2020-05" db="EMBL/GenBank/DDBJ databases">
        <title>WGS assembly of Panicum virgatum.</title>
        <authorList>
            <person name="Lovell J.T."/>
            <person name="Jenkins J."/>
            <person name="Shu S."/>
            <person name="Juenger T.E."/>
            <person name="Schmutz J."/>
        </authorList>
    </citation>
    <scope>NUCLEOTIDE SEQUENCE</scope>
    <source>
        <strain evidence="2">AP13</strain>
    </source>
</reference>
<evidence type="ECO:0000313" key="2">
    <source>
        <dbReference type="EMBL" id="KAG2660444.1"/>
    </source>
</evidence>
<comment type="caution">
    <text evidence="2">The sequence shown here is derived from an EMBL/GenBank/DDBJ whole genome shotgun (WGS) entry which is preliminary data.</text>
</comment>
<dbReference type="Proteomes" id="UP000823388">
    <property type="component" value="Chromosome 1K"/>
</dbReference>
<feature type="non-terminal residue" evidence="2">
    <location>
        <position position="1"/>
    </location>
</feature>
<proteinExistence type="predicted"/>
<gene>
    <name evidence="2" type="ORF">PVAP13_1KG438515</name>
</gene>
<feature type="compositionally biased region" description="Low complexity" evidence="1">
    <location>
        <begin position="19"/>
        <end position="28"/>
    </location>
</feature>
<evidence type="ECO:0000256" key="1">
    <source>
        <dbReference type="SAM" id="MobiDB-lite"/>
    </source>
</evidence>
<organism evidence="2 3">
    <name type="scientific">Panicum virgatum</name>
    <name type="common">Blackwell switchgrass</name>
    <dbReference type="NCBI Taxonomy" id="38727"/>
    <lineage>
        <taxon>Eukaryota</taxon>
        <taxon>Viridiplantae</taxon>
        <taxon>Streptophyta</taxon>
        <taxon>Embryophyta</taxon>
        <taxon>Tracheophyta</taxon>
        <taxon>Spermatophyta</taxon>
        <taxon>Magnoliopsida</taxon>
        <taxon>Liliopsida</taxon>
        <taxon>Poales</taxon>
        <taxon>Poaceae</taxon>
        <taxon>PACMAD clade</taxon>
        <taxon>Panicoideae</taxon>
        <taxon>Panicodae</taxon>
        <taxon>Paniceae</taxon>
        <taxon>Panicinae</taxon>
        <taxon>Panicum</taxon>
        <taxon>Panicum sect. Hiantes</taxon>
    </lineage>
</organism>
<dbReference type="EMBL" id="CM029037">
    <property type="protein sequence ID" value="KAG2660444.1"/>
    <property type="molecule type" value="Genomic_DNA"/>
</dbReference>
<sequence>RGNVRTRWLRDARKTDQQRSPASRRTGTSGRGQGPRGQWRRDACPGSDVAARRERGRRHVGGPGDARGVVVGGSVGGSRRAGPVRSGWRAAAPALLHFHHPPPGVIRLLRCPRDACLPLIGSLIFI</sequence>
<feature type="compositionally biased region" description="Basic and acidic residues" evidence="1">
    <location>
        <begin position="8"/>
        <end position="17"/>
    </location>
</feature>
<evidence type="ECO:0000313" key="3">
    <source>
        <dbReference type="Proteomes" id="UP000823388"/>
    </source>
</evidence>
<dbReference type="AlphaFoldDB" id="A0A8T0XTH2"/>
<protein>
    <submittedName>
        <fullName evidence="2">Uncharacterized protein</fullName>
    </submittedName>
</protein>
<keyword evidence="3" id="KW-1185">Reference proteome</keyword>
<feature type="compositionally biased region" description="Gly residues" evidence="1">
    <location>
        <begin position="61"/>
        <end position="76"/>
    </location>
</feature>
<name>A0A8T0XTH2_PANVG</name>
<feature type="region of interest" description="Disordered" evidence="1">
    <location>
        <begin position="1"/>
        <end position="84"/>
    </location>
</feature>